<evidence type="ECO:0000313" key="1">
    <source>
        <dbReference type="EMBL" id="PPV07048.1"/>
    </source>
</evidence>
<dbReference type="EMBL" id="MDCE01000011">
    <property type="protein sequence ID" value="PPV07048.1"/>
    <property type="molecule type" value="Genomic_DNA"/>
</dbReference>
<keyword evidence="2" id="KW-1185">Reference proteome</keyword>
<sequence>MRRLLVARAPALETPNSIREYLAFAHAHLSNGLLAQIHAVSIALGKDRSCLFLVMGVATVISG</sequence>
<comment type="caution">
    <text evidence="1">The sequence shown here is derived from an EMBL/GenBank/DDBJ whole genome shotgun (WGS) entry which is preliminary data.</text>
</comment>
<gene>
    <name evidence="1" type="ORF">XbrCFBP1976_09550</name>
</gene>
<dbReference type="Proteomes" id="UP000239710">
    <property type="component" value="Unassembled WGS sequence"/>
</dbReference>
<accession>A0ABX5BQ93</accession>
<organism evidence="1 2">
    <name type="scientific">Xanthomonas bromi</name>
    <dbReference type="NCBI Taxonomy" id="56449"/>
    <lineage>
        <taxon>Bacteria</taxon>
        <taxon>Pseudomonadati</taxon>
        <taxon>Pseudomonadota</taxon>
        <taxon>Gammaproteobacteria</taxon>
        <taxon>Lysobacterales</taxon>
        <taxon>Lysobacteraceae</taxon>
        <taxon>Xanthomonas</taxon>
    </lineage>
</organism>
<name>A0ABX5BQ93_9XANT</name>
<evidence type="ECO:0000313" key="2">
    <source>
        <dbReference type="Proteomes" id="UP000239710"/>
    </source>
</evidence>
<reference evidence="1 2" key="1">
    <citation type="submission" date="2016-08" db="EMBL/GenBank/DDBJ databases">
        <title>Evolution of the type three secretion system and type three effector repertoires in Xanthomonas.</title>
        <authorList>
            <person name="Merda D."/>
            <person name="Briand M."/>
            <person name="Bosis E."/>
            <person name="Rousseau C."/>
            <person name="Portier P."/>
            <person name="Jacques M.-A."/>
            <person name="Fischer-Le Saux M."/>
        </authorList>
    </citation>
    <scope>NUCLEOTIDE SEQUENCE [LARGE SCALE GENOMIC DNA]</scope>
    <source>
        <strain evidence="1 2">CFBP1976</strain>
    </source>
</reference>
<proteinExistence type="predicted"/>
<protein>
    <submittedName>
        <fullName evidence="1">Uncharacterized protein</fullName>
    </submittedName>
</protein>